<keyword evidence="1" id="KW-0472">Membrane</keyword>
<gene>
    <name evidence="2" type="ORF">BTM29_03940</name>
</gene>
<accession>A0A1P8Q1M4</accession>
<protein>
    <submittedName>
        <fullName evidence="2">Uncharacterized protein</fullName>
    </submittedName>
</protein>
<dbReference type="RefSeq" id="WP_076614262.1">
    <property type="nucleotide sequence ID" value="NZ_CP019323.1"/>
</dbReference>
<evidence type="ECO:0000256" key="1">
    <source>
        <dbReference type="SAM" id="Phobius"/>
    </source>
</evidence>
<dbReference type="EMBL" id="CP019323">
    <property type="protein sequence ID" value="APX71758.1"/>
    <property type="molecule type" value="Genomic_DNA"/>
</dbReference>
<proteinExistence type="predicted"/>
<dbReference type="InterPro" id="IPR038765">
    <property type="entry name" value="Papain-like_cys_pep_sf"/>
</dbReference>
<organism evidence="2 3">
    <name type="scientific">Companilactobacillus allii</name>
    <dbReference type="NCBI Taxonomy" id="1847728"/>
    <lineage>
        <taxon>Bacteria</taxon>
        <taxon>Bacillati</taxon>
        <taxon>Bacillota</taxon>
        <taxon>Bacilli</taxon>
        <taxon>Lactobacillales</taxon>
        <taxon>Lactobacillaceae</taxon>
        <taxon>Companilactobacillus</taxon>
    </lineage>
</organism>
<dbReference type="SUPFAM" id="SSF54001">
    <property type="entry name" value="Cysteine proteinases"/>
    <property type="match status" value="1"/>
</dbReference>
<feature type="transmembrane region" description="Helical" evidence="1">
    <location>
        <begin position="15"/>
        <end position="48"/>
    </location>
</feature>
<dbReference type="AlphaFoldDB" id="A0A1P8Q1M4"/>
<reference evidence="3" key="1">
    <citation type="submission" date="2016-12" db="EMBL/GenBank/DDBJ databases">
        <authorList>
            <person name="Jung M.Y."/>
            <person name="Lee S.H."/>
        </authorList>
    </citation>
    <scope>NUCLEOTIDE SEQUENCE [LARGE SCALE GENOMIC DNA]</scope>
    <source>
        <strain evidence="3">WiKim39</strain>
    </source>
</reference>
<name>A0A1P8Q1M4_9LACO</name>
<dbReference type="KEGG" id="lalw:BTM29_03940"/>
<dbReference type="OrthoDB" id="1645744at2"/>
<evidence type="ECO:0000313" key="2">
    <source>
        <dbReference type="EMBL" id="APX71758.1"/>
    </source>
</evidence>
<feature type="transmembrane region" description="Helical" evidence="1">
    <location>
        <begin position="60"/>
        <end position="82"/>
    </location>
</feature>
<sequence length="357" mass="40963">MNDLLHNYRMSRTMGIVVLLGLFMFGTLPIMIIAYCYLALVLIIHTWVKIGFSKKVKSSLTVIYGFMLAFQITFVTLTVFPMHNINLLYYPAKIFAVVLFSIPFLVERFITVSNGAEFYMPTVESVTAISFEELRDNTKRIRSMMQSVSNMNQKISIDHVKTVLEDIPRHSSVRYINQGTLTQYYFDAAKKSLDDEHMYLVVSNTGSPASEIISAFTQKQFNHVSLSFDRALDTIISYNGGDNIYPPGMNAETLEFFHQKSDASVLIYSLPATVEQKQFLIDKIAEINHNGSAYNLLGLVAKHSYKPNIMFCSQFVYKMLKLAGLEFFDKKDGEVRPTDFIELDYYKKLDFEYEITF</sequence>
<dbReference type="Proteomes" id="UP000187499">
    <property type="component" value="Chromosome"/>
</dbReference>
<dbReference type="STRING" id="1847728.BTM29_03940"/>
<keyword evidence="3" id="KW-1185">Reference proteome</keyword>
<feature type="transmembrane region" description="Helical" evidence="1">
    <location>
        <begin position="88"/>
        <end position="106"/>
    </location>
</feature>
<evidence type="ECO:0000313" key="3">
    <source>
        <dbReference type="Proteomes" id="UP000187499"/>
    </source>
</evidence>
<dbReference type="Gene3D" id="3.90.1720.10">
    <property type="entry name" value="endopeptidase domain like (from Nostoc punctiforme)"/>
    <property type="match status" value="1"/>
</dbReference>
<keyword evidence="1" id="KW-0812">Transmembrane</keyword>
<keyword evidence="1" id="KW-1133">Transmembrane helix</keyword>